<comment type="caution">
    <text evidence="2">The sequence shown here is derived from an EMBL/GenBank/DDBJ whole genome shotgun (WGS) entry which is preliminary data.</text>
</comment>
<feature type="signal peptide" evidence="1">
    <location>
        <begin position="1"/>
        <end position="21"/>
    </location>
</feature>
<accession>A0A2S7IFL3</accession>
<evidence type="ECO:0008006" key="4">
    <source>
        <dbReference type="Google" id="ProtNLM"/>
    </source>
</evidence>
<dbReference type="RefSeq" id="WP_104715903.1">
    <property type="nucleotide sequence ID" value="NZ_PTRA01000008.1"/>
</dbReference>
<name>A0A2S7IFL3_9BACT</name>
<dbReference type="EMBL" id="PTRA01000008">
    <property type="protein sequence ID" value="PQA53737.1"/>
    <property type="molecule type" value="Genomic_DNA"/>
</dbReference>
<organism evidence="2 3">
    <name type="scientific">Siphonobacter curvatus</name>
    <dbReference type="NCBI Taxonomy" id="2094562"/>
    <lineage>
        <taxon>Bacteria</taxon>
        <taxon>Pseudomonadati</taxon>
        <taxon>Bacteroidota</taxon>
        <taxon>Cytophagia</taxon>
        <taxon>Cytophagales</taxon>
        <taxon>Cytophagaceae</taxon>
        <taxon>Siphonobacter</taxon>
    </lineage>
</organism>
<keyword evidence="1" id="KW-0732">Signal</keyword>
<dbReference type="AlphaFoldDB" id="A0A2S7IFL3"/>
<evidence type="ECO:0000313" key="3">
    <source>
        <dbReference type="Proteomes" id="UP000239590"/>
    </source>
</evidence>
<evidence type="ECO:0000313" key="2">
    <source>
        <dbReference type="EMBL" id="PQA53737.1"/>
    </source>
</evidence>
<sequence>MKFLYLLSGLLLTSAFQSLCAQVVVGYYPFNSVLTVSSNPRHRIWGEARFQTNSIFSSLNTELAPMVTFVRKPQHLFYAGVGANLGIVGKLVDSKTRLVQGYFLSVGTRVTPLVKVPQLGISFELTPYSRQDFKTGNFRSWLGVTWQLRKSEPVVTE</sequence>
<evidence type="ECO:0000256" key="1">
    <source>
        <dbReference type="SAM" id="SignalP"/>
    </source>
</evidence>
<feature type="chain" id="PRO_5015505008" description="DUF3575 domain-containing protein" evidence="1">
    <location>
        <begin position="22"/>
        <end position="157"/>
    </location>
</feature>
<reference evidence="3" key="1">
    <citation type="submission" date="2018-02" db="EMBL/GenBank/DDBJ databases">
        <title>Genome sequencing of Solimonas sp. HR-BB.</title>
        <authorList>
            <person name="Lee Y."/>
            <person name="Jeon C.O."/>
        </authorList>
    </citation>
    <scope>NUCLEOTIDE SEQUENCE [LARGE SCALE GENOMIC DNA]</scope>
    <source>
        <strain evidence="3">HR-U</strain>
    </source>
</reference>
<proteinExistence type="predicted"/>
<dbReference type="OrthoDB" id="960907at2"/>
<keyword evidence="3" id="KW-1185">Reference proteome</keyword>
<protein>
    <recommendedName>
        <fullName evidence="4">DUF3575 domain-containing protein</fullName>
    </recommendedName>
</protein>
<gene>
    <name evidence="2" type="ORF">C5O19_23980</name>
</gene>
<dbReference type="Proteomes" id="UP000239590">
    <property type="component" value="Unassembled WGS sequence"/>
</dbReference>